<dbReference type="EMBL" id="KL251620">
    <property type="protein sequence ID" value="KGB40863.1"/>
    <property type="molecule type" value="Genomic_DNA"/>
</dbReference>
<sequence length="82" mass="9779">MFLSYSTYLCERFLRLLLTVFFCGFVLCQMVNSQYREAEFNHADPDGYNALYEEDPNYIQKRVQFLRLGKRLARKSAYPYVG</sequence>
<gene>
    <name evidence="2" type="ORF">MS3_09351</name>
</gene>
<feature type="transmembrane region" description="Helical" evidence="1">
    <location>
        <begin position="12"/>
        <end position="31"/>
    </location>
</feature>
<organism evidence="2">
    <name type="scientific">Schistosoma haematobium</name>
    <name type="common">Blood fluke</name>
    <dbReference type="NCBI Taxonomy" id="6185"/>
    <lineage>
        <taxon>Eukaryota</taxon>
        <taxon>Metazoa</taxon>
        <taxon>Spiralia</taxon>
        <taxon>Lophotrochozoa</taxon>
        <taxon>Platyhelminthes</taxon>
        <taxon>Trematoda</taxon>
        <taxon>Digenea</taxon>
        <taxon>Strigeidida</taxon>
        <taxon>Schistosomatoidea</taxon>
        <taxon>Schistosomatidae</taxon>
        <taxon>Schistosoma</taxon>
    </lineage>
</organism>
<keyword evidence="1" id="KW-0812">Transmembrane</keyword>
<protein>
    <submittedName>
        <fullName evidence="2">Uncharacterized protein</fullName>
    </submittedName>
</protein>
<accession>A0A095CDS5</accession>
<name>A0A095CDS5_SCHHA</name>
<proteinExistence type="predicted"/>
<reference evidence="2" key="1">
    <citation type="journal article" date="2012" name="Nat. Genet.">
        <title>Whole-genome sequence of Schistosoma haematobium.</title>
        <authorList>
            <person name="Young N.D."/>
            <person name="Jex A.R."/>
            <person name="Li B."/>
            <person name="Liu S."/>
            <person name="Yang L."/>
            <person name="Xiong Z."/>
            <person name="Li Y."/>
            <person name="Cantacessi C."/>
            <person name="Hall R.S."/>
            <person name="Xu X."/>
            <person name="Chen F."/>
            <person name="Wu X."/>
            <person name="Zerlotini A."/>
            <person name="Oliveira G."/>
            <person name="Hofmann A."/>
            <person name="Zhang G."/>
            <person name="Fang X."/>
            <person name="Kang Y."/>
            <person name="Campbell B.E."/>
            <person name="Loukas A."/>
            <person name="Ranganathan S."/>
            <person name="Rollinson D."/>
            <person name="Rinaldi G."/>
            <person name="Brindley P.J."/>
            <person name="Yang H."/>
            <person name="Wang J."/>
            <person name="Wang J."/>
            <person name="Gasser R.B."/>
        </authorList>
    </citation>
    <scope>NUCLEOTIDE SEQUENCE [LARGE SCALE GENOMIC DNA]</scope>
</reference>
<keyword evidence="1" id="KW-0472">Membrane</keyword>
<dbReference type="AlphaFoldDB" id="A0A095CDS5"/>
<evidence type="ECO:0000313" key="2">
    <source>
        <dbReference type="EMBL" id="KGB40863.1"/>
    </source>
</evidence>
<evidence type="ECO:0000256" key="1">
    <source>
        <dbReference type="SAM" id="Phobius"/>
    </source>
</evidence>
<keyword evidence="1" id="KW-1133">Transmembrane helix</keyword>